<dbReference type="InterPro" id="IPR008969">
    <property type="entry name" value="CarboxyPept-like_regulatory"/>
</dbReference>
<dbReference type="RefSeq" id="WP_311533636.1">
    <property type="nucleotide sequence ID" value="NZ_JAVRHQ010000003.1"/>
</dbReference>
<keyword evidence="1" id="KW-0732">Signal</keyword>
<organism evidence="2 3">
    <name type="scientific">Autumnicola tepida</name>
    <dbReference type="NCBI Taxonomy" id="3075595"/>
    <lineage>
        <taxon>Bacteria</taxon>
        <taxon>Pseudomonadati</taxon>
        <taxon>Bacteroidota</taxon>
        <taxon>Flavobacteriia</taxon>
        <taxon>Flavobacteriales</taxon>
        <taxon>Flavobacteriaceae</taxon>
        <taxon>Autumnicola</taxon>
    </lineage>
</organism>
<dbReference type="EMBL" id="JAVRHQ010000003">
    <property type="protein sequence ID" value="MDT0641961.1"/>
    <property type="molecule type" value="Genomic_DNA"/>
</dbReference>
<dbReference type="Proteomes" id="UP001262889">
    <property type="component" value="Unassembled WGS sequence"/>
</dbReference>
<feature type="chain" id="PRO_5045607448" evidence="1">
    <location>
        <begin position="18"/>
        <end position="386"/>
    </location>
</feature>
<keyword evidence="3" id="KW-1185">Reference proteome</keyword>
<protein>
    <submittedName>
        <fullName evidence="2">Carboxypeptidase-like regulatory domain-containing protein</fullName>
    </submittedName>
</protein>
<evidence type="ECO:0000313" key="3">
    <source>
        <dbReference type="Proteomes" id="UP001262889"/>
    </source>
</evidence>
<dbReference type="SUPFAM" id="SSF49464">
    <property type="entry name" value="Carboxypeptidase regulatory domain-like"/>
    <property type="match status" value="1"/>
</dbReference>
<evidence type="ECO:0000256" key="1">
    <source>
        <dbReference type="SAM" id="SignalP"/>
    </source>
</evidence>
<comment type="caution">
    <text evidence="2">The sequence shown here is derived from an EMBL/GenBank/DDBJ whole genome shotgun (WGS) entry which is preliminary data.</text>
</comment>
<name>A0ABU3C6J4_9FLAO</name>
<evidence type="ECO:0000313" key="2">
    <source>
        <dbReference type="EMBL" id="MDT0641961.1"/>
    </source>
</evidence>
<accession>A0ABU3C6J4</accession>
<feature type="signal peptide" evidence="1">
    <location>
        <begin position="1"/>
        <end position="17"/>
    </location>
</feature>
<dbReference type="Pfam" id="PF13715">
    <property type="entry name" value="CarbopepD_reg_2"/>
    <property type="match status" value="1"/>
</dbReference>
<gene>
    <name evidence="2" type="ORF">RM553_03865</name>
</gene>
<proteinExistence type="predicted"/>
<sequence length="386" mass="45468">MKLFVLLLISFPLAVVSQTKVSGVVLDKDNHKPLEFVDVFNGEKGTSSNADGRFEFNINDSLVSFNLLGYEKKTLPIKNFNKDTVYLKSKFMELDEVMISDIDEPIKGVFKKILVNYPLEPFAETFFMRCVLKKDNEIVKLQDLNGLLERQTLFSTSKSPMPKKNYVVEIKNMRKAGIEEKGDVYFEMFSFNEFFEAMISLYMSPELYNYELTFSQDREFIKYNFTPKEDSKLKSVGYYLVDQEDNAFHEYYMLNQENDKAFSKRGDIKYRTYYYELDVKFRKDAKDNKHYLNIAKLTAKVEVINKDGVSAYYTAEYYWIAGNQGDYKVRDNTSLNRDIFKISKEYDPMFWENQNQLLLTKDMKEFLKNLDSDKKNEYKTISNLSN</sequence>
<reference evidence="2 3" key="1">
    <citation type="submission" date="2023-09" db="EMBL/GenBank/DDBJ databases">
        <authorList>
            <person name="Rey-Velasco X."/>
        </authorList>
    </citation>
    <scope>NUCLEOTIDE SEQUENCE [LARGE SCALE GENOMIC DNA]</scope>
    <source>
        <strain evidence="2 3">F363</strain>
    </source>
</reference>